<evidence type="ECO:0000256" key="5">
    <source>
        <dbReference type="ARBA" id="ARBA00022692"/>
    </source>
</evidence>
<evidence type="ECO:0000256" key="2">
    <source>
        <dbReference type="ARBA" id="ARBA00009773"/>
    </source>
</evidence>
<keyword evidence="6 8" id="KW-1133">Transmembrane helix</keyword>
<gene>
    <name evidence="9" type="ORF">MNAB215_273</name>
</gene>
<name>A0A2U3P2Z0_9MYCO</name>
<protein>
    <submittedName>
        <fullName evidence="9">Predicted PurR-regulated permease PerM</fullName>
    </submittedName>
</protein>
<evidence type="ECO:0000256" key="3">
    <source>
        <dbReference type="ARBA" id="ARBA00022448"/>
    </source>
</evidence>
<dbReference type="Pfam" id="PF01594">
    <property type="entry name" value="AI-2E_transport"/>
    <property type="match status" value="1"/>
</dbReference>
<comment type="subcellular location">
    <subcellularLocation>
        <location evidence="1">Cell membrane</location>
        <topology evidence="1">Multi-pass membrane protein</topology>
    </subcellularLocation>
</comment>
<reference evidence="9 10" key="1">
    <citation type="submission" date="2017-01" db="EMBL/GenBank/DDBJ databases">
        <authorList>
            <consortium name="Urmite Genomes"/>
        </authorList>
    </citation>
    <scope>NUCLEOTIDE SEQUENCE [LARGE SCALE GENOMIC DNA]</scope>
    <source>
        <strain evidence="9 10">AB215</strain>
    </source>
</reference>
<feature type="transmembrane region" description="Helical" evidence="8">
    <location>
        <begin position="201"/>
        <end position="221"/>
    </location>
</feature>
<feature type="transmembrane region" description="Helical" evidence="8">
    <location>
        <begin position="249"/>
        <end position="274"/>
    </location>
</feature>
<keyword evidence="7 8" id="KW-0472">Membrane</keyword>
<organism evidence="9 10">
    <name type="scientific">Mycobacterium numidiamassiliense</name>
    <dbReference type="NCBI Taxonomy" id="1841861"/>
    <lineage>
        <taxon>Bacteria</taxon>
        <taxon>Bacillati</taxon>
        <taxon>Actinomycetota</taxon>
        <taxon>Actinomycetes</taxon>
        <taxon>Mycobacteriales</taxon>
        <taxon>Mycobacteriaceae</taxon>
        <taxon>Mycobacterium</taxon>
    </lineage>
</organism>
<sequence length="395" mass="41823">MTGVKNDLITEGQDAEVERDLVAQPHQLEGPVAEAETIAAEMSSDEQPLGQLGRRFDRRSPFFVGMAAAAGVAVTYGAVHVLESMSSILVLIGVAFFLALGLEPAASWFVNHNLPRWAATTLVFTIFLALLGAFVGAAIPPLAQQAGELIHEAPHYIQQAQDHSSAVGRVNDRFHLQQRITDAVNGSGGSILNDLVSAGTAVFEAIADILVVAVLTVYFLVDMPRIRTTLYRLVPHSRRPRAILIGDEVFAKVGAYVLGNVLISIIAGIATFIWLMAFSVPYPLLLGIFVAVFDLIPVVGSTIAGVVVAAVALTVSLPVCVGTAAFFVIFRLAEDYLLVPKIIGRAVQVSALITVVAALIGGTLLGIVGALVAIPIAAALQLLAQEILFPRLDKL</sequence>
<keyword evidence="4" id="KW-1003">Cell membrane</keyword>
<dbReference type="InterPro" id="IPR014743">
    <property type="entry name" value="Cl-channel_core"/>
</dbReference>
<dbReference type="STRING" id="1841861.GCA_900157365_04475"/>
<feature type="transmembrane region" description="Helical" evidence="8">
    <location>
        <begin position="280"/>
        <end position="299"/>
    </location>
</feature>
<evidence type="ECO:0000313" key="10">
    <source>
        <dbReference type="Proteomes" id="UP000240424"/>
    </source>
</evidence>
<comment type="similarity">
    <text evidence="2">Belongs to the autoinducer-2 exporter (AI-2E) (TC 2.A.86) family.</text>
</comment>
<dbReference type="PANTHER" id="PTHR21716:SF53">
    <property type="entry name" value="PERMEASE PERM-RELATED"/>
    <property type="match status" value="1"/>
</dbReference>
<feature type="transmembrane region" description="Helical" evidence="8">
    <location>
        <begin position="350"/>
        <end position="383"/>
    </location>
</feature>
<dbReference type="AlphaFoldDB" id="A0A2U3P2Z0"/>
<evidence type="ECO:0000313" key="9">
    <source>
        <dbReference type="EMBL" id="SPM38097.1"/>
    </source>
</evidence>
<dbReference type="GO" id="GO:0055085">
    <property type="term" value="P:transmembrane transport"/>
    <property type="evidence" value="ECO:0007669"/>
    <property type="project" value="TreeGrafter"/>
</dbReference>
<dbReference type="InterPro" id="IPR002549">
    <property type="entry name" value="AI-2E-like"/>
</dbReference>
<evidence type="ECO:0000256" key="1">
    <source>
        <dbReference type="ARBA" id="ARBA00004651"/>
    </source>
</evidence>
<dbReference type="RefSeq" id="WP_077077123.1">
    <property type="nucleotide sequence ID" value="NZ_FUEZ01000003.1"/>
</dbReference>
<evidence type="ECO:0000256" key="7">
    <source>
        <dbReference type="ARBA" id="ARBA00023136"/>
    </source>
</evidence>
<feature type="transmembrane region" description="Helical" evidence="8">
    <location>
        <begin position="62"/>
        <end position="82"/>
    </location>
</feature>
<keyword evidence="10" id="KW-1185">Reference proteome</keyword>
<feature type="transmembrane region" description="Helical" evidence="8">
    <location>
        <begin position="88"/>
        <end position="110"/>
    </location>
</feature>
<dbReference type="Proteomes" id="UP000240424">
    <property type="component" value="Unassembled WGS sequence"/>
</dbReference>
<evidence type="ECO:0000256" key="4">
    <source>
        <dbReference type="ARBA" id="ARBA00022475"/>
    </source>
</evidence>
<keyword evidence="5 8" id="KW-0812">Transmembrane</keyword>
<keyword evidence="3" id="KW-0813">Transport</keyword>
<dbReference type="GO" id="GO:0005886">
    <property type="term" value="C:plasma membrane"/>
    <property type="evidence" value="ECO:0007669"/>
    <property type="project" value="UniProtKB-SubCell"/>
</dbReference>
<accession>A0A2U3P2Z0</accession>
<dbReference type="EMBL" id="FUEZ01000003">
    <property type="protein sequence ID" value="SPM38097.1"/>
    <property type="molecule type" value="Genomic_DNA"/>
</dbReference>
<feature type="transmembrane region" description="Helical" evidence="8">
    <location>
        <begin position="117"/>
        <end position="139"/>
    </location>
</feature>
<dbReference type="SUPFAM" id="SSF81340">
    <property type="entry name" value="Clc chloride channel"/>
    <property type="match status" value="1"/>
</dbReference>
<proteinExistence type="inferred from homology"/>
<dbReference type="OrthoDB" id="4016357at2"/>
<evidence type="ECO:0000256" key="8">
    <source>
        <dbReference type="SAM" id="Phobius"/>
    </source>
</evidence>
<dbReference type="PANTHER" id="PTHR21716">
    <property type="entry name" value="TRANSMEMBRANE PROTEIN"/>
    <property type="match status" value="1"/>
</dbReference>
<feature type="transmembrane region" description="Helical" evidence="8">
    <location>
        <begin position="306"/>
        <end position="330"/>
    </location>
</feature>
<evidence type="ECO:0000256" key="6">
    <source>
        <dbReference type="ARBA" id="ARBA00022989"/>
    </source>
</evidence>